<reference evidence="4 5" key="1">
    <citation type="submission" date="2019-04" db="EMBL/GenBank/DDBJ databases">
        <title>Chromosome genome assembly for Takifugu flavidus.</title>
        <authorList>
            <person name="Xiao S."/>
        </authorList>
    </citation>
    <scope>NUCLEOTIDE SEQUENCE [LARGE SCALE GENOMIC DNA]</scope>
    <source>
        <strain evidence="4">HTHZ2018</strain>
        <tissue evidence="4">Muscle</tissue>
    </source>
</reference>
<feature type="domain" description="Ig-like" evidence="3">
    <location>
        <begin position="84"/>
        <end position="177"/>
    </location>
</feature>
<dbReference type="SUPFAM" id="SSF48726">
    <property type="entry name" value="Immunoglobulin"/>
    <property type="match status" value="1"/>
</dbReference>
<evidence type="ECO:0000313" key="5">
    <source>
        <dbReference type="Proteomes" id="UP000324091"/>
    </source>
</evidence>
<dbReference type="PANTHER" id="PTHR11422:SF5">
    <property type="entry name" value="DIVERSE IMMUNOGLOBULIN DOMAIN-CONTAINING PROTEIN 1.1 ISOFORM X1-RELATED"/>
    <property type="match status" value="1"/>
</dbReference>
<dbReference type="SMART" id="SM00409">
    <property type="entry name" value="IG"/>
    <property type="match status" value="1"/>
</dbReference>
<dbReference type="SMART" id="SM00406">
    <property type="entry name" value="IGv"/>
    <property type="match status" value="1"/>
</dbReference>
<dbReference type="Proteomes" id="UP000324091">
    <property type="component" value="Unassembled WGS sequence"/>
</dbReference>
<evidence type="ECO:0000256" key="2">
    <source>
        <dbReference type="SAM" id="Phobius"/>
    </source>
</evidence>
<dbReference type="InterPro" id="IPR036179">
    <property type="entry name" value="Ig-like_dom_sf"/>
</dbReference>
<keyword evidence="5" id="KW-1185">Reference proteome</keyword>
<accession>A0A5C6MI01</accession>
<dbReference type="InterPro" id="IPR013106">
    <property type="entry name" value="Ig_V-set"/>
</dbReference>
<dbReference type="GO" id="GO:0009897">
    <property type="term" value="C:external side of plasma membrane"/>
    <property type="evidence" value="ECO:0007669"/>
    <property type="project" value="TreeGrafter"/>
</dbReference>
<comment type="caution">
    <text evidence="4">The sequence shown here is derived from an EMBL/GenBank/DDBJ whole genome shotgun (WGS) entry which is preliminary data.</text>
</comment>
<evidence type="ECO:0000256" key="1">
    <source>
        <dbReference type="SAM" id="MobiDB-lite"/>
    </source>
</evidence>
<dbReference type="InterPro" id="IPR013783">
    <property type="entry name" value="Ig-like_fold"/>
</dbReference>
<dbReference type="Pfam" id="PF07686">
    <property type="entry name" value="V-set"/>
    <property type="match status" value="1"/>
</dbReference>
<dbReference type="PANTHER" id="PTHR11422">
    <property type="entry name" value="T-CELL SURFACE GLYCOPROTEIN CD4"/>
    <property type="match status" value="1"/>
</dbReference>
<dbReference type="GO" id="GO:0045121">
    <property type="term" value="C:membrane raft"/>
    <property type="evidence" value="ECO:0007669"/>
    <property type="project" value="TreeGrafter"/>
</dbReference>
<feature type="compositionally biased region" description="Polar residues" evidence="1">
    <location>
        <begin position="191"/>
        <end position="207"/>
    </location>
</feature>
<sequence>MNRTSASCFGKLASQFSTSVQKGGDTVETTESCCSFSTKGSQMKRSSRRKGNDNMMVAFKWIHAFIFLTFMLQYSDANRKYLTEHQEVTLSCEHLIKDQKNCIYTTWLFSASNPPSAAIELINLGQIKSDKPGRLSLSENCSLTIKNLTGEDSGLYTCRQFNSLGSQTGPDAAIDLTVVPTTISTTASIFPGTTSATPTTHHISQSKATTTTPATTSADGN</sequence>
<name>A0A5C6MI01_9TELE</name>
<keyword evidence="2" id="KW-0472">Membrane</keyword>
<feature type="compositionally biased region" description="Low complexity" evidence="1">
    <location>
        <begin position="208"/>
        <end position="221"/>
    </location>
</feature>
<protein>
    <recommendedName>
        <fullName evidence="3">Ig-like domain-containing protein</fullName>
    </recommendedName>
</protein>
<keyword evidence="2" id="KW-1133">Transmembrane helix</keyword>
<dbReference type="GO" id="GO:1990782">
    <property type="term" value="F:protein tyrosine kinase binding"/>
    <property type="evidence" value="ECO:0007669"/>
    <property type="project" value="TreeGrafter"/>
</dbReference>
<evidence type="ECO:0000259" key="3">
    <source>
        <dbReference type="PROSITE" id="PS50835"/>
    </source>
</evidence>
<feature type="region of interest" description="Disordered" evidence="1">
    <location>
        <begin position="191"/>
        <end position="221"/>
    </location>
</feature>
<dbReference type="GO" id="GO:0035723">
    <property type="term" value="P:interleukin-15-mediated signaling pathway"/>
    <property type="evidence" value="ECO:0007669"/>
    <property type="project" value="TreeGrafter"/>
</dbReference>
<dbReference type="GO" id="GO:0070374">
    <property type="term" value="P:positive regulation of ERK1 and ERK2 cascade"/>
    <property type="evidence" value="ECO:0007669"/>
    <property type="project" value="TreeGrafter"/>
</dbReference>
<proteinExistence type="predicted"/>
<dbReference type="Gene3D" id="2.60.40.10">
    <property type="entry name" value="Immunoglobulins"/>
    <property type="match status" value="1"/>
</dbReference>
<dbReference type="GO" id="GO:0042110">
    <property type="term" value="P:T cell activation"/>
    <property type="evidence" value="ECO:0007669"/>
    <property type="project" value="TreeGrafter"/>
</dbReference>
<dbReference type="InterPro" id="IPR003599">
    <property type="entry name" value="Ig_sub"/>
</dbReference>
<dbReference type="AlphaFoldDB" id="A0A5C6MI01"/>
<keyword evidence="2" id="KW-0812">Transmembrane</keyword>
<feature type="transmembrane region" description="Helical" evidence="2">
    <location>
        <begin position="54"/>
        <end position="74"/>
    </location>
</feature>
<dbReference type="EMBL" id="RHFK02000834">
    <property type="protein sequence ID" value="TWW53047.1"/>
    <property type="molecule type" value="Genomic_DNA"/>
</dbReference>
<dbReference type="InterPro" id="IPR007110">
    <property type="entry name" value="Ig-like_dom"/>
</dbReference>
<dbReference type="PROSITE" id="PS50835">
    <property type="entry name" value="IG_LIKE"/>
    <property type="match status" value="1"/>
</dbReference>
<gene>
    <name evidence="4" type="ORF">D4764_0016260</name>
</gene>
<evidence type="ECO:0000313" key="4">
    <source>
        <dbReference type="EMBL" id="TWW53047.1"/>
    </source>
</evidence>
<dbReference type="GO" id="GO:0042289">
    <property type="term" value="F:MHC class II protein binding"/>
    <property type="evidence" value="ECO:0007669"/>
    <property type="project" value="TreeGrafter"/>
</dbReference>
<organism evidence="4 5">
    <name type="scientific">Takifugu flavidus</name>
    <name type="common">sansaifugu</name>
    <dbReference type="NCBI Taxonomy" id="433684"/>
    <lineage>
        <taxon>Eukaryota</taxon>
        <taxon>Metazoa</taxon>
        <taxon>Chordata</taxon>
        <taxon>Craniata</taxon>
        <taxon>Vertebrata</taxon>
        <taxon>Euteleostomi</taxon>
        <taxon>Actinopterygii</taxon>
        <taxon>Neopterygii</taxon>
        <taxon>Teleostei</taxon>
        <taxon>Neoteleostei</taxon>
        <taxon>Acanthomorphata</taxon>
        <taxon>Eupercaria</taxon>
        <taxon>Tetraodontiformes</taxon>
        <taxon>Tetradontoidea</taxon>
        <taxon>Tetraodontidae</taxon>
        <taxon>Takifugu</taxon>
    </lineage>
</organism>